<organism evidence="1 2">
    <name type="scientific">Hirsutella rhossiliensis</name>
    <dbReference type="NCBI Taxonomy" id="111463"/>
    <lineage>
        <taxon>Eukaryota</taxon>
        <taxon>Fungi</taxon>
        <taxon>Dikarya</taxon>
        <taxon>Ascomycota</taxon>
        <taxon>Pezizomycotina</taxon>
        <taxon>Sordariomycetes</taxon>
        <taxon>Hypocreomycetidae</taxon>
        <taxon>Hypocreales</taxon>
        <taxon>Ophiocordycipitaceae</taxon>
        <taxon>Hirsutella</taxon>
    </lineage>
</organism>
<protein>
    <submittedName>
        <fullName evidence="1">Trichodiene synthase</fullName>
    </submittedName>
</protein>
<dbReference type="GeneID" id="68357337"/>
<proteinExistence type="predicted"/>
<comment type="caution">
    <text evidence="1">The sequence shown here is derived from an EMBL/GenBank/DDBJ whole genome shotgun (WGS) entry which is preliminary data.</text>
</comment>
<evidence type="ECO:0000313" key="1">
    <source>
        <dbReference type="EMBL" id="KAH0961055.1"/>
    </source>
</evidence>
<reference evidence="1" key="1">
    <citation type="submission" date="2021-09" db="EMBL/GenBank/DDBJ databases">
        <title>A high-quality genome of the endoparasitic fungus Hirsutella rhossiliensis with a comparison of Hirsutella genomes reveals transposable elements contributing to genome size variation.</title>
        <authorList>
            <person name="Lin R."/>
            <person name="Jiao Y."/>
            <person name="Sun X."/>
            <person name="Ling J."/>
            <person name="Xie B."/>
            <person name="Cheng X."/>
        </authorList>
    </citation>
    <scope>NUCLEOTIDE SEQUENCE</scope>
    <source>
        <strain evidence="1">HR02</strain>
    </source>
</reference>
<dbReference type="InterPro" id="IPR008949">
    <property type="entry name" value="Isoprenoid_synthase_dom_sf"/>
</dbReference>
<dbReference type="AlphaFoldDB" id="A0A9P8SH12"/>
<sequence length="153" mass="16848">MNVKVYIAVYAILTIGADDLLVDVPEMRTFALKFGKAEPQGHPHLDCLARHLTIETPKYFGDSGTNIIIGSTLDAINGLALEAAFPGGFPKATAGFSLWMRVENGYVQIVPNLRDIICYVNDIISFYKERVLAKENSLISNLAQEKTELFGGR</sequence>
<dbReference type="Proteomes" id="UP000824596">
    <property type="component" value="Unassembled WGS sequence"/>
</dbReference>
<accession>A0A9P8SH12</accession>
<keyword evidence="2" id="KW-1185">Reference proteome</keyword>
<dbReference type="OrthoDB" id="4926090at2759"/>
<name>A0A9P8SH12_9HYPO</name>
<dbReference type="Gene3D" id="1.10.600.10">
    <property type="entry name" value="Farnesyl Diphosphate Synthase"/>
    <property type="match status" value="2"/>
</dbReference>
<dbReference type="EMBL" id="JAIZPD010000009">
    <property type="protein sequence ID" value="KAH0961055.1"/>
    <property type="molecule type" value="Genomic_DNA"/>
</dbReference>
<dbReference type="RefSeq" id="XP_044718568.1">
    <property type="nucleotide sequence ID" value="XM_044866679.1"/>
</dbReference>
<gene>
    <name evidence="1" type="ORF">HRG_08208</name>
</gene>
<evidence type="ECO:0000313" key="2">
    <source>
        <dbReference type="Proteomes" id="UP000824596"/>
    </source>
</evidence>